<evidence type="ECO:0000313" key="3">
    <source>
        <dbReference type="Proteomes" id="UP000054408"/>
    </source>
</evidence>
<dbReference type="RefSeq" id="XP_013757292.1">
    <property type="nucleotide sequence ID" value="XM_013901838.1"/>
</dbReference>
<accession>A0A0L0DD55</accession>
<evidence type="ECO:0000313" key="2">
    <source>
        <dbReference type="EMBL" id="KNC50135.1"/>
    </source>
</evidence>
<name>A0A0L0DD55_THETB</name>
<dbReference type="AlphaFoldDB" id="A0A0L0DD55"/>
<evidence type="ECO:0000256" key="1">
    <source>
        <dbReference type="SAM" id="MobiDB-lite"/>
    </source>
</evidence>
<feature type="compositionally biased region" description="Basic residues" evidence="1">
    <location>
        <begin position="215"/>
        <end position="227"/>
    </location>
</feature>
<feature type="region of interest" description="Disordered" evidence="1">
    <location>
        <begin position="189"/>
        <end position="249"/>
    </location>
</feature>
<protein>
    <submittedName>
        <fullName evidence="2">Uncharacterized protein</fullName>
    </submittedName>
</protein>
<gene>
    <name evidence="2" type="ORF">AMSG_05909</name>
</gene>
<proteinExistence type="predicted"/>
<feature type="compositionally biased region" description="Low complexity" evidence="1">
    <location>
        <begin position="128"/>
        <end position="145"/>
    </location>
</feature>
<organism evidence="2 3">
    <name type="scientific">Thecamonas trahens ATCC 50062</name>
    <dbReference type="NCBI Taxonomy" id="461836"/>
    <lineage>
        <taxon>Eukaryota</taxon>
        <taxon>Apusozoa</taxon>
        <taxon>Apusomonadida</taxon>
        <taxon>Apusomonadidae</taxon>
        <taxon>Thecamonas</taxon>
    </lineage>
</organism>
<sequence length="273" mass="28764">MSATLVELRAETQRNLTVCAELEAKIAREHESQAKIAAINEQLRADIAATNALLASKASQLQSELNSAAQSPAGAQLFAHHGQQQGVGVAPETAAQDMAAKLAAIDELRAQVLASYAAPAMVPSPHVAGPQAPMAQPGWPAQPGAGWQGGWQGGYAVAQPAAAPRPARPSLLDRDDLRVSRQLLESRTRVLEHGLGGGPRPSPAPRTLLPSSSRSGHRPHSPPRRPRLGLNPPLGSVTTKESSASIRAKRLLPSALLRASYEAMPSERSRLKP</sequence>
<dbReference type="GeneID" id="25565212"/>
<reference evidence="2 3" key="1">
    <citation type="submission" date="2010-05" db="EMBL/GenBank/DDBJ databases">
        <title>The Genome Sequence of Thecamonas trahens ATCC 50062.</title>
        <authorList>
            <consortium name="The Broad Institute Genome Sequencing Platform"/>
            <person name="Russ C."/>
            <person name="Cuomo C."/>
            <person name="Shea T."/>
            <person name="Young S.K."/>
            <person name="Zeng Q."/>
            <person name="Koehrsen M."/>
            <person name="Haas B."/>
            <person name="Borodovsky M."/>
            <person name="Guigo R."/>
            <person name="Alvarado L."/>
            <person name="Berlin A."/>
            <person name="Bochicchio J."/>
            <person name="Borenstein D."/>
            <person name="Chapman S."/>
            <person name="Chen Z."/>
            <person name="Freedman E."/>
            <person name="Gellesch M."/>
            <person name="Goldberg J."/>
            <person name="Griggs A."/>
            <person name="Gujja S."/>
            <person name="Heilman E."/>
            <person name="Heiman D."/>
            <person name="Hepburn T."/>
            <person name="Howarth C."/>
            <person name="Jen D."/>
            <person name="Larson L."/>
            <person name="Mehta T."/>
            <person name="Park D."/>
            <person name="Pearson M."/>
            <person name="Roberts A."/>
            <person name="Saif S."/>
            <person name="Shenoy N."/>
            <person name="Sisk P."/>
            <person name="Stolte C."/>
            <person name="Sykes S."/>
            <person name="Thomson T."/>
            <person name="Walk T."/>
            <person name="White J."/>
            <person name="Yandava C."/>
            <person name="Burger G."/>
            <person name="Gray M.W."/>
            <person name="Holland P.W.H."/>
            <person name="King N."/>
            <person name="Lang F.B.F."/>
            <person name="Roger A.J."/>
            <person name="Ruiz-Trillo I."/>
            <person name="Lander E."/>
            <person name="Nusbaum C."/>
        </authorList>
    </citation>
    <scope>NUCLEOTIDE SEQUENCE [LARGE SCALE GENOMIC DNA]</scope>
    <source>
        <strain evidence="2 3">ATCC 50062</strain>
    </source>
</reference>
<feature type="region of interest" description="Disordered" evidence="1">
    <location>
        <begin position="128"/>
        <end position="153"/>
    </location>
</feature>
<dbReference type="Proteomes" id="UP000054408">
    <property type="component" value="Unassembled WGS sequence"/>
</dbReference>
<dbReference type="EMBL" id="GL349459">
    <property type="protein sequence ID" value="KNC50135.1"/>
    <property type="molecule type" value="Genomic_DNA"/>
</dbReference>
<keyword evidence="3" id="KW-1185">Reference proteome</keyword>
<feature type="compositionally biased region" description="Polar residues" evidence="1">
    <location>
        <begin position="236"/>
        <end position="245"/>
    </location>
</feature>